<comment type="caution">
    <text evidence="2">The sequence shown here is derived from an EMBL/GenBank/DDBJ whole genome shotgun (WGS) entry which is preliminary data.</text>
</comment>
<name>A0A0E9N304_9BACT</name>
<protein>
    <recommendedName>
        <fullName evidence="1">Cupin type-2 domain-containing protein</fullName>
    </recommendedName>
</protein>
<dbReference type="EMBL" id="BBWV01000003">
    <property type="protein sequence ID" value="GAO44168.1"/>
    <property type="molecule type" value="Genomic_DNA"/>
</dbReference>
<keyword evidence="3" id="KW-1185">Reference proteome</keyword>
<dbReference type="Gene3D" id="2.60.120.10">
    <property type="entry name" value="Jelly Rolls"/>
    <property type="match status" value="1"/>
</dbReference>
<dbReference type="InterPro" id="IPR011051">
    <property type="entry name" value="RmlC_Cupin_sf"/>
</dbReference>
<accession>A0A0E9N304</accession>
<dbReference type="Pfam" id="PF07883">
    <property type="entry name" value="Cupin_2"/>
    <property type="match status" value="1"/>
</dbReference>
<dbReference type="InterPro" id="IPR013096">
    <property type="entry name" value="Cupin_2"/>
</dbReference>
<proteinExistence type="predicted"/>
<dbReference type="CDD" id="cd06990">
    <property type="entry name" value="cupin_DUF861"/>
    <property type="match status" value="1"/>
</dbReference>
<feature type="domain" description="Cupin type-2" evidence="1">
    <location>
        <begin position="41"/>
        <end position="99"/>
    </location>
</feature>
<gene>
    <name evidence="2" type="ORF">FPE01S_03_02060</name>
</gene>
<dbReference type="STRING" id="1220578.FPE01S_03_02060"/>
<dbReference type="OrthoDB" id="1119958at2"/>
<evidence type="ECO:0000313" key="3">
    <source>
        <dbReference type="Proteomes" id="UP000033121"/>
    </source>
</evidence>
<sequence length="127" mass="14157">MNPVAVSKLEAKSLETPDEVRQPDKTKVEIVRLDGYTMARMHMKPGWRWSECIKPVVHTDSCQLSHVGYVVSGSITIQMNDGSKQTIKAGDSYTIPPGHDAWVEGNQEFVGIEVLSAEQFAKQLDKK</sequence>
<evidence type="ECO:0000259" key="1">
    <source>
        <dbReference type="Pfam" id="PF07883"/>
    </source>
</evidence>
<organism evidence="2 3">
    <name type="scientific">Flavihumibacter petaseus NBRC 106054</name>
    <dbReference type="NCBI Taxonomy" id="1220578"/>
    <lineage>
        <taxon>Bacteria</taxon>
        <taxon>Pseudomonadati</taxon>
        <taxon>Bacteroidota</taxon>
        <taxon>Chitinophagia</taxon>
        <taxon>Chitinophagales</taxon>
        <taxon>Chitinophagaceae</taxon>
        <taxon>Flavihumibacter</taxon>
    </lineage>
</organism>
<evidence type="ECO:0000313" key="2">
    <source>
        <dbReference type="EMBL" id="GAO44168.1"/>
    </source>
</evidence>
<dbReference type="Proteomes" id="UP000033121">
    <property type="component" value="Unassembled WGS sequence"/>
</dbReference>
<dbReference type="AlphaFoldDB" id="A0A0E9N304"/>
<dbReference type="RefSeq" id="WP_046370133.1">
    <property type="nucleotide sequence ID" value="NZ_BBWV01000003.1"/>
</dbReference>
<dbReference type="InterPro" id="IPR014710">
    <property type="entry name" value="RmlC-like_jellyroll"/>
</dbReference>
<dbReference type="SUPFAM" id="SSF51182">
    <property type="entry name" value="RmlC-like cupins"/>
    <property type="match status" value="1"/>
</dbReference>
<reference evidence="2 3" key="1">
    <citation type="submission" date="2015-04" db="EMBL/GenBank/DDBJ databases">
        <title>Whole genome shotgun sequence of Flavihumibacter petaseus NBRC 106054.</title>
        <authorList>
            <person name="Miyazawa S."/>
            <person name="Hosoyama A."/>
            <person name="Hashimoto M."/>
            <person name="Noguchi M."/>
            <person name="Tsuchikane K."/>
            <person name="Ohji S."/>
            <person name="Yamazoe A."/>
            <person name="Ichikawa N."/>
            <person name="Kimura A."/>
            <person name="Fujita N."/>
        </authorList>
    </citation>
    <scope>NUCLEOTIDE SEQUENCE [LARGE SCALE GENOMIC DNA]</scope>
    <source>
        <strain evidence="2 3">NBRC 106054</strain>
    </source>
</reference>